<sequence length="115" mass="13007">MKLYRIIVLHGAPKDSHTSTETYLAANCEADVFDWIANKTYGAWLDDDGEDPKTRYTDDGKEIPFKDWLMANKGDLTDEEGWDDAYYGVTKYGWEEIVATPDEIAVLVKLGIAKP</sequence>
<accession>A0A6J5SFQ4</accession>
<dbReference type="EMBL" id="LR798382">
    <property type="protein sequence ID" value="CAB5227974.1"/>
    <property type="molecule type" value="Genomic_DNA"/>
</dbReference>
<evidence type="ECO:0000313" key="1">
    <source>
        <dbReference type="EMBL" id="CAB4212879.1"/>
    </source>
</evidence>
<reference evidence="1" key="1">
    <citation type="submission" date="2020-05" db="EMBL/GenBank/DDBJ databases">
        <authorList>
            <person name="Chiriac C."/>
            <person name="Salcher M."/>
            <person name="Ghai R."/>
            <person name="Kavagutti S V."/>
        </authorList>
    </citation>
    <scope>NUCLEOTIDE SEQUENCE</scope>
</reference>
<organism evidence="1">
    <name type="scientific">uncultured Caudovirales phage</name>
    <dbReference type="NCBI Taxonomy" id="2100421"/>
    <lineage>
        <taxon>Viruses</taxon>
        <taxon>Duplodnaviria</taxon>
        <taxon>Heunggongvirae</taxon>
        <taxon>Uroviricota</taxon>
        <taxon>Caudoviricetes</taxon>
        <taxon>Peduoviridae</taxon>
        <taxon>Maltschvirus</taxon>
        <taxon>Maltschvirus maltsch</taxon>
    </lineage>
</organism>
<proteinExistence type="predicted"/>
<gene>
    <name evidence="1" type="ORF">UFOVP1444_37</name>
    <name evidence="2" type="ORF">UFOVP1536_25</name>
</gene>
<evidence type="ECO:0000313" key="2">
    <source>
        <dbReference type="EMBL" id="CAB5227974.1"/>
    </source>
</evidence>
<dbReference type="EMBL" id="LR797393">
    <property type="protein sequence ID" value="CAB4212879.1"/>
    <property type="molecule type" value="Genomic_DNA"/>
</dbReference>
<name>A0A6J5SFQ4_9CAUD</name>
<protein>
    <submittedName>
        <fullName evidence="1">Uncharacterized protein</fullName>
    </submittedName>
</protein>